<comment type="caution">
    <text evidence="1">The sequence shown here is derived from an EMBL/GenBank/DDBJ whole genome shotgun (WGS) entry which is preliminary data.</text>
</comment>
<dbReference type="SUPFAM" id="SSF56112">
    <property type="entry name" value="Protein kinase-like (PK-like)"/>
    <property type="match status" value="1"/>
</dbReference>
<dbReference type="GeneID" id="62233564"/>
<dbReference type="Gene3D" id="3.90.1200.10">
    <property type="match status" value="1"/>
</dbReference>
<name>A0ABQ7IIQ8_9HELO</name>
<evidence type="ECO:0000313" key="2">
    <source>
        <dbReference type="Proteomes" id="UP000783213"/>
    </source>
</evidence>
<proteinExistence type="predicted"/>
<sequence length="324" mass="35646">MSKLLGMSMGMSLDLQQIKITPIQYEPDCPFKYNNFVYHLVLPGDTLGGPVNADGGHKLQQPGCVDIPAGTREFILRLNNPDAEGMYQETRVQNEVAILALAADALRHVNPPVVPRVFGWGGAGRKHVGWILQELMPGIPIGEAFGGAMSLDQKRGILPEAPDNLLYDPTTGRITALLDYDFASILHPAYEFFRSFGSNGGQFLGWSGDTTPQEIAAEALRNAKLTGQFPSPLPAPGVSDNGPVIDWEVAQAWEEELQKMDVKRPSNIPGIEKLANIDEILGALVPWRLCNEDFLSMNQDEDQRMALRRMSEEKLVGLLDHLGF</sequence>
<dbReference type="InterPro" id="IPR011009">
    <property type="entry name" value="Kinase-like_dom_sf"/>
</dbReference>
<accession>A0ABQ7IIQ8</accession>
<keyword evidence="2" id="KW-1185">Reference proteome</keyword>
<dbReference type="Proteomes" id="UP000783213">
    <property type="component" value="Unassembled WGS sequence"/>
</dbReference>
<organism evidence="1 2">
    <name type="scientific">Botrytis deweyae</name>
    <dbReference type="NCBI Taxonomy" id="2478750"/>
    <lineage>
        <taxon>Eukaryota</taxon>
        <taxon>Fungi</taxon>
        <taxon>Dikarya</taxon>
        <taxon>Ascomycota</taxon>
        <taxon>Pezizomycotina</taxon>
        <taxon>Leotiomycetes</taxon>
        <taxon>Helotiales</taxon>
        <taxon>Sclerotiniaceae</taxon>
        <taxon>Botrytis</taxon>
    </lineage>
</organism>
<evidence type="ECO:0008006" key="3">
    <source>
        <dbReference type="Google" id="ProtNLM"/>
    </source>
</evidence>
<dbReference type="EMBL" id="RCSX01000015">
    <property type="protein sequence ID" value="KAF7925565.1"/>
    <property type="molecule type" value="Genomic_DNA"/>
</dbReference>
<reference evidence="1 2" key="1">
    <citation type="journal article" date="2020" name="Genome Biol. Evol.">
        <title>Comparative genomics of Sclerotiniaceae.</title>
        <authorList>
            <person name="Valero Jimenez C.A."/>
            <person name="Steentjes M."/>
            <person name="Scholten O.E."/>
            <person name="Van Kan J.A.L."/>
        </authorList>
    </citation>
    <scope>NUCLEOTIDE SEQUENCE [LARGE SCALE GENOMIC DNA]</scope>
    <source>
        <strain evidence="1 2">B1</strain>
    </source>
</reference>
<gene>
    <name evidence="1" type="ORF">EAE98_006790</name>
</gene>
<evidence type="ECO:0000313" key="1">
    <source>
        <dbReference type="EMBL" id="KAF7925565.1"/>
    </source>
</evidence>
<protein>
    <recommendedName>
        <fullName evidence="3">Aminoglycoside phosphotransferase domain-containing protein</fullName>
    </recommendedName>
</protein>
<dbReference type="RefSeq" id="XP_038809093.1">
    <property type="nucleotide sequence ID" value="XM_038954413.1"/>
</dbReference>